<feature type="compositionally biased region" description="Polar residues" evidence="1">
    <location>
        <begin position="533"/>
        <end position="542"/>
    </location>
</feature>
<name>A0ABV8U4S8_9ACTN</name>
<accession>A0ABV8U4S8</accession>
<dbReference type="Proteomes" id="UP001595823">
    <property type="component" value="Unassembled WGS sequence"/>
</dbReference>
<dbReference type="PANTHER" id="PTHR43881">
    <property type="entry name" value="GAMMA-GLUTAMYLTRANSPEPTIDASE (AFU_ORTHOLOGUE AFUA_4G13580)"/>
    <property type="match status" value="1"/>
</dbReference>
<dbReference type="RefSeq" id="WP_380625901.1">
    <property type="nucleotide sequence ID" value="NZ_JBHSDK010000062.1"/>
</dbReference>
<comment type="caution">
    <text evidence="2">The sequence shown here is derived from an EMBL/GenBank/DDBJ whole genome shotgun (WGS) entry which is preliminary data.</text>
</comment>
<protein>
    <submittedName>
        <fullName evidence="2">Gamma-glutamyltransferase family protein</fullName>
    </submittedName>
</protein>
<dbReference type="InterPro" id="IPR029055">
    <property type="entry name" value="Ntn_hydrolases_N"/>
</dbReference>
<proteinExistence type="predicted"/>
<dbReference type="PRINTS" id="PR01210">
    <property type="entry name" value="GGTRANSPTASE"/>
</dbReference>
<evidence type="ECO:0000313" key="2">
    <source>
        <dbReference type="EMBL" id="MFC4338143.1"/>
    </source>
</evidence>
<evidence type="ECO:0000313" key="3">
    <source>
        <dbReference type="Proteomes" id="UP001595823"/>
    </source>
</evidence>
<dbReference type="SUPFAM" id="SSF56235">
    <property type="entry name" value="N-terminal nucleophile aminohydrolases (Ntn hydrolases)"/>
    <property type="match status" value="1"/>
</dbReference>
<dbReference type="PANTHER" id="PTHR43881:SF5">
    <property type="entry name" value="GAMMA-GLUTAMYLTRANSPEPTIDASE"/>
    <property type="match status" value="1"/>
</dbReference>
<feature type="region of interest" description="Disordered" evidence="1">
    <location>
        <begin position="522"/>
        <end position="542"/>
    </location>
</feature>
<keyword evidence="3" id="KW-1185">Reference proteome</keyword>
<dbReference type="InterPro" id="IPR043137">
    <property type="entry name" value="GGT_ssub_C"/>
</dbReference>
<gene>
    <name evidence="2" type="ORF">ACFPET_23405</name>
</gene>
<evidence type="ECO:0000256" key="1">
    <source>
        <dbReference type="SAM" id="MobiDB-lite"/>
    </source>
</evidence>
<dbReference type="Pfam" id="PF01019">
    <property type="entry name" value="G_glu_transpept"/>
    <property type="match status" value="1"/>
</dbReference>
<dbReference type="Gene3D" id="1.10.246.230">
    <property type="match status" value="1"/>
</dbReference>
<dbReference type="InterPro" id="IPR052896">
    <property type="entry name" value="GGT-like_enzyme"/>
</dbReference>
<dbReference type="Gene3D" id="3.60.20.40">
    <property type="match status" value="1"/>
</dbReference>
<dbReference type="EMBL" id="JBHSDK010000062">
    <property type="protein sequence ID" value="MFC4338143.1"/>
    <property type="molecule type" value="Genomic_DNA"/>
</dbReference>
<organism evidence="2 3">
    <name type="scientific">Salininema proteolyticum</name>
    <dbReference type="NCBI Taxonomy" id="1607685"/>
    <lineage>
        <taxon>Bacteria</taxon>
        <taxon>Bacillati</taxon>
        <taxon>Actinomycetota</taxon>
        <taxon>Actinomycetes</taxon>
        <taxon>Glycomycetales</taxon>
        <taxon>Glycomycetaceae</taxon>
        <taxon>Salininema</taxon>
    </lineage>
</organism>
<reference evidence="3" key="1">
    <citation type="journal article" date="2019" name="Int. J. Syst. Evol. Microbiol.">
        <title>The Global Catalogue of Microorganisms (GCM) 10K type strain sequencing project: providing services to taxonomists for standard genome sequencing and annotation.</title>
        <authorList>
            <consortium name="The Broad Institute Genomics Platform"/>
            <consortium name="The Broad Institute Genome Sequencing Center for Infectious Disease"/>
            <person name="Wu L."/>
            <person name="Ma J."/>
        </authorList>
    </citation>
    <scope>NUCLEOTIDE SEQUENCE [LARGE SCALE GENOMIC DNA]</scope>
    <source>
        <strain evidence="3">IBRC-M 10908</strain>
    </source>
</reference>
<sequence length="542" mass="56973">MNSLGVVSTVDPLASSAGREVLESGGNAVDAAIAAGAVLAVVAPHLCGLGGDLYALVHIPGEEKPACLNATGRAGSGADAARMREEGHSVMPFRDDIRATPVPGCVDGWVALNERFGTLPMKDLLDPARRIAAEGFEATGMLARAVKGNLAGTPGAEDLWRPLVSENGDSPAELGRRMARPGVARILEAVAAEGRDGFYRGEFGRGLIAMAKGEFTEADLERFNADWVEPLSLDAFGARLWTAPPNSQGYLALAGLGIAERLAERGLLPDDPDDGRWAHAMAEAARVAGFDRPEVLFEDSDVSSVLESLDERASWIREGERAEVPGVQAVGGTTALAAADRDGMAVSYIQSNAAGFGTHVFEPATGVGLQNRGTGFTLAEGHRAEYAPGRRPPHTLVPFLATDPETRRPRLVATTMGGDSQPQIVMQLAARVLHHGQSAAEAMWAPRWRLHPGTTGFGTWGDAAAPRFAAAGASTDYEVDVDLESGAPEGWGSVLSESGHEWVEVEQGSTFGHAHVIDFRNGGVQAAADPRSETGTVSRSER</sequence>